<proteinExistence type="predicted"/>
<organism evidence="2 3">
    <name type="scientific">Trichoplax adhaerens</name>
    <name type="common">Trichoplax reptans</name>
    <dbReference type="NCBI Taxonomy" id="10228"/>
    <lineage>
        <taxon>Eukaryota</taxon>
        <taxon>Metazoa</taxon>
        <taxon>Placozoa</taxon>
        <taxon>Uniplacotomia</taxon>
        <taxon>Trichoplacea</taxon>
        <taxon>Trichoplacidae</taxon>
        <taxon>Trichoplax</taxon>
    </lineage>
</organism>
<dbReference type="KEGG" id="tad:TRIADDRAFT_60686"/>
<keyword evidence="3" id="KW-1185">Reference proteome</keyword>
<dbReference type="GeneID" id="6757958"/>
<dbReference type="AlphaFoldDB" id="B3S939"/>
<evidence type="ECO:0000313" key="3">
    <source>
        <dbReference type="Proteomes" id="UP000009022"/>
    </source>
</evidence>
<protein>
    <recommendedName>
        <fullName evidence="1">CRC domain-containing protein</fullName>
    </recommendedName>
</protein>
<gene>
    <name evidence="2" type="ORF">TRIADDRAFT_60686</name>
</gene>
<dbReference type="EMBL" id="DS985257">
    <property type="protein sequence ID" value="EDV20733.1"/>
    <property type="molecule type" value="Genomic_DNA"/>
</dbReference>
<dbReference type="Pfam" id="PF23663">
    <property type="entry name" value="Znf_SCAND3"/>
    <property type="match status" value="1"/>
</dbReference>
<dbReference type="PROSITE" id="PS51634">
    <property type="entry name" value="CRC"/>
    <property type="match status" value="1"/>
</dbReference>
<dbReference type="HOGENOM" id="CLU_108197_0_0_1"/>
<reference evidence="2 3" key="1">
    <citation type="journal article" date="2008" name="Nature">
        <title>The Trichoplax genome and the nature of placozoans.</title>
        <authorList>
            <person name="Srivastava M."/>
            <person name="Begovic E."/>
            <person name="Chapman J."/>
            <person name="Putnam N.H."/>
            <person name="Hellsten U."/>
            <person name="Kawashima T."/>
            <person name="Kuo A."/>
            <person name="Mitros T."/>
            <person name="Salamov A."/>
            <person name="Carpenter M.L."/>
            <person name="Signorovitch A.Y."/>
            <person name="Moreno M.A."/>
            <person name="Kamm K."/>
            <person name="Grimwood J."/>
            <person name="Schmutz J."/>
            <person name="Shapiro H."/>
            <person name="Grigoriev I.V."/>
            <person name="Buss L.W."/>
            <person name="Schierwater B."/>
            <person name="Dellaporta S.L."/>
            <person name="Rokhsar D.S."/>
        </authorList>
    </citation>
    <scope>NUCLEOTIDE SEQUENCE [LARGE SCALE GENOMIC DNA]</scope>
    <source>
        <strain evidence="2 3">Grell-BS-1999</strain>
    </source>
</reference>
<dbReference type="InParanoid" id="B3S939"/>
<sequence length="223" mass="25037">MVDESTSTATVANFVCVTCNSPTSGAHQCSSCKKYCHALPSCCELGEEKDFGTPVTCLLCCKVARVKEKSLESKRKQEEQKRVMLTRSRKRFKSAHIDDTVLVPVPAVNRGRVNLSNVKAVITESYGNNFFKLGTKYGTLKQRYSRNQFTVCTERYIRTTDVPSCAEISLRELVKKESATGGQGMFKCNCKSNCRNFKCKCFAAKEKCNSRCHSNRTCRNKTE</sequence>
<feature type="domain" description="CRC" evidence="1">
    <location>
        <begin position="184"/>
        <end position="223"/>
    </location>
</feature>
<dbReference type="Proteomes" id="UP000009022">
    <property type="component" value="Unassembled WGS sequence"/>
</dbReference>
<evidence type="ECO:0000259" key="1">
    <source>
        <dbReference type="PROSITE" id="PS51634"/>
    </source>
</evidence>
<dbReference type="OMA" id="VCTERYI"/>
<evidence type="ECO:0000313" key="2">
    <source>
        <dbReference type="EMBL" id="EDV20733.1"/>
    </source>
</evidence>
<dbReference type="PhylomeDB" id="B3S939"/>
<dbReference type="InterPro" id="IPR005172">
    <property type="entry name" value="CRC"/>
</dbReference>
<accession>B3S939</accession>
<dbReference type="InterPro" id="IPR057560">
    <property type="entry name" value="Znf_SCAND3"/>
</dbReference>
<name>B3S939_TRIAD</name>
<dbReference type="OrthoDB" id="6773637at2759"/>
<dbReference type="CTD" id="6757958"/>
<dbReference type="RefSeq" id="XP_002116674.1">
    <property type="nucleotide sequence ID" value="XM_002116638.1"/>
</dbReference>